<dbReference type="InterPro" id="IPR026444">
    <property type="entry name" value="Secre_tail"/>
</dbReference>
<keyword evidence="1" id="KW-0732">Signal</keyword>
<accession>A0A3G8WMX6</accession>
<sequence>MVHASDVINFSQPANGYRVYSLEGILLMQESRKSTYLTAPAKSGVYIVRFLTSDNNTPVRAKFIVH</sequence>
<evidence type="ECO:0000313" key="3">
    <source>
        <dbReference type="Proteomes" id="UP000282297"/>
    </source>
</evidence>
<gene>
    <name evidence="2" type="ORF">EIH08_09025</name>
</gene>
<dbReference type="EMBL" id="CP034171">
    <property type="protein sequence ID" value="AZI20827.1"/>
    <property type="molecule type" value="Genomic_DNA"/>
</dbReference>
<dbReference type="AlphaFoldDB" id="A0A3G8WMX6"/>
<protein>
    <submittedName>
        <fullName evidence="2">T9SS C-terminal target domain-containing protein</fullName>
    </submittedName>
</protein>
<dbReference type="RefSeq" id="WP_124785007.1">
    <property type="nucleotide sequence ID" value="NZ_CP034171.1"/>
</dbReference>
<evidence type="ECO:0000313" key="2">
    <source>
        <dbReference type="EMBL" id="AZI20827.1"/>
    </source>
</evidence>
<evidence type="ECO:0000256" key="1">
    <source>
        <dbReference type="ARBA" id="ARBA00022729"/>
    </source>
</evidence>
<organism evidence="2 3">
    <name type="scientific">Chryseobacterium taklimakanense</name>
    <dbReference type="NCBI Taxonomy" id="536441"/>
    <lineage>
        <taxon>Bacteria</taxon>
        <taxon>Pseudomonadati</taxon>
        <taxon>Bacteroidota</taxon>
        <taxon>Flavobacteriia</taxon>
        <taxon>Flavobacteriales</taxon>
        <taxon>Weeksellaceae</taxon>
        <taxon>Chryseobacterium group</taxon>
        <taxon>Chryseobacterium</taxon>
    </lineage>
</organism>
<proteinExistence type="predicted"/>
<dbReference type="NCBIfam" id="TIGR04183">
    <property type="entry name" value="Por_Secre_tail"/>
    <property type="match status" value="1"/>
</dbReference>
<dbReference type="Proteomes" id="UP000282297">
    <property type="component" value="Chromosome"/>
</dbReference>
<name>A0A3G8WMX6_9FLAO</name>
<reference evidence="3" key="1">
    <citation type="submission" date="2018-11" db="EMBL/GenBank/DDBJ databases">
        <title>Proposal to divide the Flavobacteriaceae and reorganize its genera based on Amino Acid Identity values calculated from whole genome sequences.</title>
        <authorList>
            <person name="Nicholson A.C."/>
            <person name="Gulvik C.A."/>
            <person name="Whitney A.M."/>
            <person name="Humrighouse B.W."/>
            <person name="Bell M."/>
            <person name="Holmes B."/>
            <person name="Steigerwalt A.B."/>
            <person name="Villarma A."/>
            <person name="Sheth M."/>
            <person name="Batra D."/>
            <person name="Pryor J."/>
            <person name="Bernardet J.-F."/>
            <person name="Hugo C."/>
            <person name="Kampfer P."/>
            <person name="Newman J.D."/>
            <person name="McQuiston J.R."/>
        </authorList>
    </citation>
    <scope>NUCLEOTIDE SEQUENCE [LARGE SCALE GENOMIC DNA]</scope>
    <source>
        <strain evidence="3">H4753</strain>
    </source>
</reference>